<gene>
    <name evidence="3" type="ordered locus">AMEC673_05275</name>
</gene>
<dbReference type="EMBL" id="CP003844">
    <property type="protein sequence ID" value="AFT73752.1"/>
    <property type="molecule type" value="Genomic_DNA"/>
</dbReference>
<organism evidence="3 4">
    <name type="scientific">Alteromonas macleodii (strain English Channel 673)</name>
    <dbReference type="NCBI Taxonomy" id="1004788"/>
    <lineage>
        <taxon>Bacteria</taxon>
        <taxon>Pseudomonadati</taxon>
        <taxon>Pseudomonadota</taxon>
        <taxon>Gammaproteobacteria</taxon>
        <taxon>Alteromonadales</taxon>
        <taxon>Alteromonadaceae</taxon>
        <taxon>Alteromonas/Salinimonas group</taxon>
        <taxon>Alteromonas</taxon>
    </lineage>
</organism>
<dbReference type="AlphaFoldDB" id="A0AB32ZW94"/>
<evidence type="ECO:0008006" key="5">
    <source>
        <dbReference type="Google" id="ProtNLM"/>
    </source>
</evidence>
<evidence type="ECO:0000256" key="1">
    <source>
        <dbReference type="SAM" id="MobiDB-lite"/>
    </source>
</evidence>
<name>A0AB32ZW94_ALTME</name>
<evidence type="ECO:0000313" key="3">
    <source>
        <dbReference type="EMBL" id="AFT73752.1"/>
    </source>
</evidence>
<reference evidence="4" key="1">
    <citation type="journal article" date="2012" name="Sci. Rep.">
        <title>Genomes of surface isolates of Alteromonas macleodii: the life of a widespread marine opportunistic copiotroph.</title>
        <authorList>
            <person name="Lopez-Perez M."/>
            <person name="Gonzaga A."/>
            <person name="Martin-Cuadrado A.B."/>
            <person name="Onyshchenko O."/>
            <person name="Ghavidel A."/>
            <person name="Ghai R."/>
            <person name="Rodriguez-Valera F."/>
        </authorList>
    </citation>
    <scope>NUCLEOTIDE SEQUENCE [LARGE SCALE GENOMIC DNA]</scope>
    <source>
        <strain evidence="4">English Channel 673</strain>
    </source>
</reference>
<evidence type="ECO:0000256" key="2">
    <source>
        <dbReference type="SAM" id="SignalP"/>
    </source>
</evidence>
<sequence>MKTLILSGMLSVIALAGCSSTSSNASSSTEQASNNIASSKDDGMVCKMERKVGSNMMRRVCYTAEEREMMEEAARESWTRMQRGTETSGSGL</sequence>
<evidence type="ECO:0000313" key="4">
    <source>
        <dbReference type="Proteomes" id="UP000006296"/>
    </source>
</evidence>
<accession>A0AB32ZW94</accession>
<keyword evidence="2" id="KW-0732">Signal</keyword>
<feature type="compositionally biased region" description="Polar residues" evidence="1">
    <location>
        <begin position="79"/>
        <end position="92"/>
    </location>
</feature>
<dbReference type="Proteomes" id="UP000006296">
    <property type="component" value="Chromosome"/>
</dbReference>
<protein>
    <recommendedName>
        <fullName evidence="5">Lipoprotein</fullName>
    </recommendedName>
</protein>
<dbReference type="GeneID" id="56266262"/>
<feature type="signal peptide" evidence="2">
    <location>
        <begin position="1"/>
        <end position="25"/>
    </location>
</feature>
<dbReference type="RefSeq" id="WP_014948697.1">
    <property type="nucleotide sequence ID" value="NC_018678.1"/>
</dbReference>
<feature type="chain" id="PRO_5044326367" description="Lipoprotein" evidence="2">
    <location>
        <begin position="26"/>
        <end position="92"/>
    </location>
</feature>
<feature type="compositionally biased region" description="Low complexity" evidence="1">
    <location>
        <begin position="20"/>
        <end position="35"/>
    </location>
</feature>
<feature type="region of interest" description="Disordered" evidence="1">
    <location>
        <begin position="73"/>
        <end position="92"/>
    </location>
</feature>
<feature type="region of interest" description="Disordered" evidence="1">
    <location>
        <begin position="20"/>
        <end position="41"/>
    </location>
</feature>
<dbReference type="KEGG" id="amg:AMEC673_05275"/>
<proteinExistence type="predicted"/>
<dbReference type="PROSITE" id="PS51257">
    <property type="entry name" value="PROKAR_LIPOPROTEIN"/>
    <property type="match status" value="1"/>
</dbReference>